<evidence type="ECO:0000313" key="1">
    <source>
        <dbReference type="EMBL" id="OAO15096.1"/>
    </source>
</evidence>
<dbReference type="Proteomes" id="UP000078348">
    <property type="component" value="Unassembled WGS sequence"/>
</dbReference>
<evidence type="ECO:0000313" key="2">
    <source>
        <dbReference type="Proteomes" id="UP000078348"/>
    </source>
</evidence>
<dbReference type="Gene3D" id="3.40.50.620">
    <property type="entry name" value="HUPs"/>
    <property type="match status" value="1"/>
</dbReference>
<reference evidence="1 2" key="1">
    <citation type="submission" date="2016-05" db="EMBL/GenBank/DDBJ databases">
        <title>Nuclear genome of Blastocystis sp. subtype 1 NandII.</title>
        <authorList>
            <person name="Gentekaki E."/>
            <person name="Curtis B."/>
            <person name="Stairs C."/>
            <person name="Eme L."/>
            <person name="Herman E."/>
            <person name="Klimes V."/>
            <person name="Arias M.C."/>
            <person name="Elias M."/>
            <person name="Hilliou F."/>
            <person name="Klute M."/>
            <person name="Malik S.-B."/>
            <person name="Pightling A."/>
            <person name="Rachubinski R."/>
            <person name="Salas D."/>
            <person name="Schlacht A."/>
            <person name="Suga H."/>
            <person name="Archibald J."/>
            <person name="Ball S.G."/>
            <person name="Clark G."/>
            <person name="Dacks J."/>
            <person name="Van Der Giezen M."/>
            <person name="Tsaousis A."/>
            <person name="Roger A."/>
        </authorList>
    </citation>
    <scope>NUCLEOTIDE SEQUENCE [LARGE SCALE GENOMIC DNA]</scope>
    <source>
        <strain evidence="2">ATCC 50177 / NandII</strain>
    </source>
</reference>
<sequence length="201" mass="22371">MIHLILVAPPVLSSKESQTNDIVLDKVIKTASDSLRIHLFGASVDIQKYIPSLYTTLWDYCLLYRKPSLDCIVIPQEGESSGSLLEASLSSVFVPDVLPNDLVLKVNEERRGKGLPVMECTPIPTPRWSDSIAPLDWESSRVLHFKTVCVDIEGIVVSLETLTGGELINQKRAEKGMKPLTILTVNRSSKYNLSSTFIREM</sequence>
<keyword evidence="2" id="KW-1185">Reference proteome</keyword>
<gene>
    <name evidence="1" type="ORF">AV274_3186</name>
</gene>
<dbReference type="EMBL" id="LXWW01000174">
    <property type="protein sequence ID" value="OAO15096.1"/>
    <property type="molecule type" value="Genomic_DNA"/>
</dbReference>
<dbReference type="AlphaFoldDB" id="A0A196SFK4"/>
<organism evidence="1 2">
    <name type="scientific">Blastocystis sp. subtype 1 (strain ATCC 50177 / NandII)</name>
    <dbReference type="NCBI Taxonomy" id="478820"/>
    <lineage>
        <taxon>Eukaryota</taxon>
        <taxon>Sar</taxon>
        <taxon>Stramenopiles</taxon>
        <taxon>Bigyra</taxon>
        <taxon>Opalozoa</taxon>
        <taxon>Opalinata</taxon>
        <taxon>Blastocystidae</taxon>
        <taxon>Blastocystis</taxon>
    </lineage>
</organism>
<dbReference type="OrthoDB" id="330671at2759"/>
<protein>
    <submittedName>
        <fullName evidence="1">Uncharacterized protein</fullName>
    </submittedName>
</protein>
<dbReference type="InterPro" id="IPR014729">
    <property type="entry name" value="Rossmann-like_a/b/a_fold"/>
</dbReference>
<accession>A0A196SFK4</accession>
<proteinExistence type="predicted"/>
<name>A0A196SFK4_BLAHN</name>
<comment type="caution">
    <text evidence="1">The sequence shown here is derived from an EMBL/GenBank/DDBJ whole genome shotgun (WGS) entry which is preliminary data.</text>
</comment>